<dbReference type="Gene3D" id="3.30.565.10">
    <property type="entry name" value="Histidine kinase-like ATPase, C-terminal domain"/>
    <property type="match status" value="1"/>
</dbReference>
<evidence type="ECO:0000259" key="7">
    <source>
        <dbReference type="Pfam" id="PF04024"/>
    </source>
</evidence>
<feature type="transmembrane region" description="Helical" evidence="5">
    <location>
        <begin position="201"/>
        <end position="223"/>
    </location>
</feature>
<dbReference type="PANTHER" id="PTHR24421:SF61">
    <property type="entry name" value="OXYGEN SENSOR HISTIDINE KINASE NREB"/>
    <property type="match status" value="1"/>
</dbReference>
<dbReference type="EMBL" id="JBHSRD010000004">
    <property type="protein sequence ID" value="MFC6008018.1"/>
    <property type="molecule type" value="Genomic_DNA"/>
</dbReference>
<dbReference type="Pfam" id="PF04024">
    <property type="entry name" value="PspC"/>
    <property type="match status" value="1"/>
</dbReference>
<keyword evidence="2" id="KW-0418">Kinase</keyword>
<dbReference type="InterPro" id="IPR036890">
    <property type="entry name" value="HATPase_C_sf"/>
</dbReference>
<dbReference type="InterPro" id="IPR050482">
    <property type="entry name" value="Sensor_HK_TwoCompSys"/>
</dbReference>
<evidence type="ECO:0000313" key="8">
    <source>
        <dbReference type="EMBL" id="MFC6008018.1"/>
    </source>
</evidence>
<feature type="transmembrane region" description="Helical" evidence="5">
    <location>
        <begin position="94"/>
        <end position="111"/>
    </location>
</feature>
<name>A0ABW1JGY4_9ACTN</name>
<dbReference type="InterPro" id="IPR003594">
    <property type="entry name" value="HATPase_dom"/>
</dbReference>
<feature type="transmembrane region" description="Helical" evidence="5">
    <location>
        <begin position="117"/>
        <end position="137"/>
    </location>
</feature>
<dbReference type="PANTHER" id="PTHR24421">
    <property type="entry name" value="NITRATE/NITRITE SENSOR PROTEIN NARX-RELATED"/>
    <property type="match status" value="1"/>
</dbReference>
<dbReference type="CDD" id="cd16917">
    <property type="entry name" value="HATPase_UhpB-NarQ-NarX-like"/>
    <property type="match status" value="1"/>
</dbReference>
<reference evidence="9" key="1">
    <citation type="journal article" date="2019" name="Int. J. Syst. Evol. Microbiol.">
        <title>The Global Catalogue of Microorganisms (GCM) 10K type strain sequencing project: providing services to taxonomists for standard genome sequencing and annotation.</title>
        <authorList>
            <consortium name="The Broad Institute Genomics Platform"/>
            <consortium name="The Broad Institute Genome Sequencing Center for Infectious Disease"/>
            <person name="Wu L."/>
            <person name="Ma J."/>
        </authorList>
    </citation>
    <scope>NUCLEOTIDE SEQUENCE [LARGE SCALE GENOMIC DNA]</scope>
    <source>
        <strain evidence="9">KACC 14249</strain>
    </source>
</reference>
<evidence type="ECO:0000256" key="1">
    <source>
        <dbReference type="ARBA" id="ARBA00022679"/>
    </source>
</evidence>
<protein>
    <submittedName>
        <fullName evidence="8">PspC domain-containing protein</fullName>
    </submittedName>
</protein>
<evidence type="ECO:0000256" key="5">
    <source>
        <dbReference type="SAM" id="Phobius"/>
    </source>
</evidence>
<feature type="transmembrane region" description="Helical" evidence="5">
    <location>
        <begin position="40"/>
        <end position="63"/>
    </location>
</feature>
<dbReference type="RefSeq" id="WP_345715293.1">
    <property type="nucleotide sequence ID" value="NZ_BAABFP010000002.1"/>
</dbReference>
<keyword evidence="5" id="KW-0812">Transmembrane</keyword>
<evidence type="ECO:0000259" key="6">
    <source>
        <dbReference type="Pfam" id="PF02518"/>
    </source>
</evidence>
<comment type="caution">
    <text evidence="8">The sequence shown here is derived from an EMBL/GenBank/DDBJ whole genome shotgun (WGS) entry which is preliminary data.</text>
</comment>
<dbReference type="Pfam" id="PF02518">
    <property type="entry name" value="HATPase_c"/>
    <property type="match status" value="1"/>
</dbReference>
<keyword evidence="1" id="KW-0808">Transferase</keyword>
<evidence type="ECO:0000256" key="3">
    <source>
        <dbReference type="ARBA" id="ARBA00023012"/>
    </source>
</evidence>
<feature type="transmembrane region" description="Helical" evidence="5">
    <location>
        <begin position="170"/>
        <end position="189"/>
    </location>
</feature>
<keyword evidence="3" id="KW-0902">Two-component regulatory system</keyword>
<feature type="region of interest" description="Disordered" evidence="4">
    <location>
        <begin position="388"/>
        <end position="408"/>
    </location>
</feature>
<sequence length="431" mass="45491">MPLTPGDPPHLVRPTDGRLLSGVAAGLAEHLHLPVLKVRIAFVLLCVLGGFGLALYGALWIFVPAQGLDDEPAGLASANRGGRRPRRAVRPDDLGQLVALGALAVGLLLLLNRTGWGLPLTVTVPVLIAGAGLALLWTQADASERAWFNSGSGGGLSAVSGTGERPWVTVVRVVGGLLLVVVAVLTFLVGSGRPSEIGSTILLFVVVALGLGLVAGPLVWRLLRQLEDERRERVLQQQQADVAAHLHDSVLQTLALIQRKADDPRAVMTLARAQERDLRGWLFENAANNEGTLRGALDEAAAEVEQAHGVPVEVVVVGDRPLDDGLHAMVRAAREAMVNAARHSGAASVDVYGECADDLVEVFVRDRGRGFDPDDVPEDRMGLRGSVTGRMERHGGTARIRSAPGEGTEVALTIGKGADRPVGDKAAEEEQ</sequence>
<evidence type="ECO:0000313" key="9">
    <source>
        <dbReference type="Proteomes" id="UP001596189"/>
    </source>
</evidence>
<gene>
    <name evidence="8" type="ORF">ACFQDO_12855</name>
</gene>
<keyword evidence="5" id="KW-0472">Membrane</keyword>
<evidence type="ECO:0000256" key="2">
    <source>
        <dbReference type="ARBA" id="ARBA00022777"/>
    </source>
</evidence>
<feature type="domain" description="Phage shock protein PspC N-terminal" evidence="7">
    <location>
        <begin position="10"/>
        <end position="65"/>
    </location>
</feature>
<keyword evidence="9" id="KW-1185">Reference proteome</keyword>
<dbReference type="InterPro" id="IPR007168">
    <property type="entry name" value="Phageshock_PspC_N"/>
</dbReference>
<proteinExistence type="predicted"/>
<dbReference type="SUPFAM" id="SSF55874">
    <property type="entry name" value="ATPase domain of HSP90 chaperone/DNA topoisomerase II/histidine kinase"/>
    <property type="match status" value="1"/>
</dbReference>
<dbReference type="Proteomes" id="UP001596189">
    <property type="component" value="Unassembled WGS sequence"/>
</dbReference>
<accession>A0ABW1JGY4</accession>
<feature type="domain" description="Histidine kinase/HSP90-like ATPase" evidence="6">
    <location>
        <begin position="329"/>
        <end position="414"/>
    </location>
</feature>
<organism evidence="8 9">
    <name type="scientific">Angustibacter luteus</name>
    <dbReference type="NCBI Taxonomy" id="658456"/>
    <lineage>
        <taxon>Bacteria</taxon>
        <taxon>Bacillati</taxon>
        <taxon>Actinomycetota</taxon>
        <taxon>Actinomycetes</taxon>
        <taxon>Kineosporiales</taxon>
        <taxon>Kineosporiaceae</taxon>
    </lineage>
</organism>
<evidence type="ECO:0000256" key="4">
    <source>
        <dbReference type="SAM" id="MobiDB-lite"/>
    </source>
</evidence>
<keyword evidence="5" id="KW-1133">Transmembrane helix</keyword>